<evidence type="ECO:0000313" key="2">
    <source>
        <dbReference type="EMBL" id="WCR32851.1"/>
    </source>
</evidence>
<sequence>MTTDGPESTSRSNSGRNQSGSDSPYSRVTIAGITIRSKSMAMPPLIMNQVASCACNRCCTERIGVSSPFFFFARRDRMVFFSSTWFFSRFTFENISSGLSISSSAIRPLNPGVMYPPRLPTIWPPDERETISSLTRSLSSIT</sequence>
<dbReference type="EMBL" id="OQ031071">
    <property type="protein sequence ID" value="WCR32851.1"/>
    <property type="molecule type" value="Genomic_DNA"/>
</dbReference>
<evidence type="ECO:0000313" key="3">
    <source>
        <dbReference type="Proteomes" id="UP001217198"/>
    </source>
</evidence>
<name>A0AAE9YEL8_9CAUD</name>
<protein>
    <submittedName>
        <fullName evidence="2">Uncharacterized protein</fullName>
    </submittedName>
</protein>
<gene>
    <name evidence="2" type="ORF">KPP2020_031</name>
</gene>
<evidence type="ECO:0000256" key="1">
    <source>
        <dbReference type="SAM" id="MobiDB-lite"/>
    </source>
</evidence>
<proteinExistence type="predicted"/>
<dbReference type="Proteomes" id="UP001217198">
    <property type="component" value="Segment"/>
</dbReference>
<reference evidence="2" key="1">
    <citation type="submission" date="2022-12" db="EMBL/GenBank/DDBJ databases">
        <authorList>
            <person name="Lee J.-H."/>
            <person name="Jung S.-H."/>
        </authorList>
    </citation>
    <scope>NUCLEOTIDE SEQUENCE</scope>
</reference>
<feature type="compositionally biased region" description="Low complexity" evidence="1">
    <location>
        <begin position="8"/>
        <end position="23"/>
    </location>
</feature>
<keyword evidence="3" id="KW-1185">Reference proteome</keyword>
<organism evidence="2 3">
    <name type="scientific">Klebsiella phage KPP2020</name>
    <dbReference type="NCBI Taxonomy" id="3017288"/>
    <lineage>
        <taxon>Viruses</taxon>
        <taxon>Duplodnaviria</taxon>
        <taxon>Heunggongvirae</taxon>
        <taxon>Uroviricota</taxon>
        <taxon>Caudoviricetes</taxon>
        <taxon>Drexlerviridae</taxon>
        <taxon>Webervirus</taxon>
        <taxon>Webervirus KPP2020</taxon>
    </lineage>
</organism>
<feature type="region of interest" description="Disordered" evidence="1">
    <location>
        <begin position="1"/>
        <end position="25"/>
    </location>
</feature>
<accession>A0AAE9YEL8</accession>